<comment type="caution">
    <text evidence="2">The sequence shown here is derived from an EMBL/GenBank/DDBJ whole genome shotgun (WGS) entry which is preliminary data.</text>
</comment>
<organism evidence="2 3">
    <name type="scientific">Ancylostoma ceylanicum</name>
    <dbReference type="NCBI Taxonomy" id="53326"/>
    <lineage>
        <taxon>Eukaryota</taxon>
        <taxon>Metazoa</taxon>
        <taxon>Ecdysozoa</taxon>
        <taxon>Nematoda</taxon>
        <taxon>Chromadorea</taxon>
        <taxon>Rhabditida</taxon>
        <taxon>Rhabditina</taxon>
        <taxon>Rhabditomorpha</taxon>
        <taxon>Strongyloidea</taxon>
        <taxon>Ancylostomatidae</taxon>
        <taxon>Ancylostomatinae</taxon>
        <taxon>Ancylostoma</taxon>
    </lineage>
</organism>
<protein>
    <submittedName>
        <fullName evidence="2">Uncharacterized protein</fullName>
    </submittedName>
</protein>
<proteinExistence type="predicted"/>
<dbReference type="EMBL" id="JARK01001346">
    <property type="protein sequence ID" value="EYC26605.1"/>
    <property type="molecule type" value="Genomic_DNA"/>
</dbReference>
<keyword evidence="3" id="KW-1185">Reference proteome</keyword>
<accession>A0A016VGT5</accession>
<name>A0A016VGT5_9BILA</name>
<evidence type="ECO:0000313" key="2">
    <source>
        <dbReference type="EMBL" id="EYC26605.1"/>
    </source>
</evidence>
<keyword evidence="1" id="KW-0812">Transmembrane</keyword>
<dbReference type="Proteomes" id="UP000024635">
    <property type="component" value="Unassembled WGS sequence"/>
</dbReference>
<evidence type="ECO:0000256" key="1">
    <source>
        <dbReference type="SAM" id="Phobius"/>
    </source>
</evidence>
<sequence length="115" mass="13112">MSLMYDTPIVTTSHVVDLSALRNLFEVIYDGLTSRSQLYQRSERSHIISLGLFVAFRTSVSVSQRYNRCYTVFAYNSAVFLTFTVMSVFQFDITSLARLTLNLAMSSIHRVRGLP</sequence>
<keyword evidence="1" id="KW-1133">Transmembrane helix</keyword>
<dbReference type="AlphaFoldDB" id="A0A016VGT5"/>
<evidence type="ECO:0000313" key="3">
    <source>
        <dbReference type="Proteomes" id="UP000024635"/>
    </source>
</evidence>
<feature type="transmembrane region" description="Helical" evidence="1">
    <location>
        <begin position="72"/>
        <end position="91"/>
    </location>
</feature>
<reference evidence="3" key="1">
    <citation type="journal article" date="2015" name="Nat. Genet.">
        <title>The genome and transcriptome of the zoonotic hookworm Ancylostoma ceylanicum identify infection-specific gene families.</title>
        <authorList>
            <person name="Schwarz E.M."/>
            <person name="Hu Y."/>
            <person name="Antoshechkin I."/>
            <person name="Miller M.M."/>
            <person name="Sternberg P.W."/>
            <person name="Aroian R.V."/>
        </authorList>
    </citation>
    <scope>NUCLEOTIDE SEQUENCE</scope>
    <source>
        <strain evidence="3">HY135</strain>
    </source>
</reference>
<keyword evidence="1" id="KW-0472">Membrane</keyword>
<gene>
    <name evidence="2" type="primary">Acey_s0010.g861</name>
    <name evidence="2" type="ORF">Y032_0010g861</name>
</gene>